<proteinExistence type="predicted"/>
<keyword evidence="1" id="KW-0560">Oxidoreductase</keyword>
<dbReference type="InterPro" id="IPR052019">
    <property type="entry name" value="F420H2_bilvrd_red/Heme_oxyg"/>
</dbReference>
<protein>
    <recommendedName>
        <fullName evidence="2">Pyridoxamine 5'-phosphate oxidase N-terminal domain-containing protein</fullName>
    </recommendedName>
</protein>
<name>A0A4D4JB89_9PSEU</name>
<evidence type="ECO:0000259" key="2">
    <source>
        <dbReference type="Pfam" id="PF01243"/>
    </source>
</evidence>
<dbReference type="InterPro" id="IPR011576">
    <property type="entry name" value="Pyridox_Oxase_N"/>
</dbReference>
<comment type="caution">
    <text evidence="3">The sequence shown here is derived from an EMBL/GenBank/DDBJ whole genome shotgun (WGS) entry which is preliminary data.</text>
</comment>
<reference evidence="4" key="1">
    <citation type="submission" date="2019-04" db="EMBL/GenBank/DDBJ databases">
        <title>Draft genome sequence of Pseudonocardiaceae bacterium SL3-2-4.</title>
        <authorList>
            <person name="Ningsih F."/>
            <person name="Yokota A."/>
            <person name="Sakai Y."/>
            <person name="Nanatani K."/>
            <person name="Yabe S."/>
            <person name="Oetari A."/>
            <person name="Sjamsuridzal W."/>
        </authorList>
    </citation>
    <scope>NUCLEOTIDE SEQUENCE [LARGE SCALE GENOMIC DNA]</scope>
    <source>
        <strain evidence="4">SL3-2-4</strain>
    </source>
</reference>
<feature type="domain" description="Pyridoxamine 5'-phosphate oxidase N-terminal" evidence="2">
    <location>
        <begin position="16"/>
        <end position="123"/>
    </location>
</feature>
<dbReference type="Proteomes" id="UP000298860">
    <property type="component" value="Unassembled WGS sequence"/>
</dbReference>
<evidence type="ECO:0000256" key="1">
    <source>
        <dbReference type="ARBA" id="ARBA00023002"/>
    </source>
</evidence>
<dbReference type="OrthoDB" id="156845at2"/>
<organism evidence="3 4">
    <name type="scientific">Gandjariella thermophila</name>
    <dbReference type="NCBI Taxonomy" id="1931992"/>
    <lineage>
        <taxon>Bacteria</taxon>
        <taxon>Bacillati</taxon>
        <taxon>Actinomycetota</taxon>
        <taxon>Actinomycetes</taxon>
        <taxon>Pseudonocardiales</taxon>
        <taxon>Pseudonocardiaceae</taxon>
        <taxon>Gandjariella</taxon>
    </lineage>
</organism>
<dbReference type="RefSeq" id="WP_137816834.1">
    <property type="nucleotide sequence ID" value="NZ_BJFL01000068.1"/>
</dbReference>
<dbReference type="Gene3D" id="2.30.110.10">
    <property type="entry name" value="Electron Transport, Fmn-binding Protein, Chain A"/>
    <property type="match status" value="1"/>
</dbReference>
<sequence>MEQHVIVAELSAAGAQELLAATSMAHLAYNAEDGTPRVIPVGFFWTGTEFVISTATTSPKVAALRARPDVALSIDGGDTPEQARALSVRGRASVEIVDGLVPEYLAAARKSMGAEAAAEFEKNCREMYDQMARIAIVPSWVRFYDFGAGRMPKFLKELAERNREQRP</sequence>
<evidence type="ECO:0000313" key="3">
    <source>
        <dbReference type="EMBL" id="GDY33931.1"/>
    </source>
</evidence>
<gene>
    <name evidence="3" type="ORF">GTS_55640</name>
</gene>
<dbReference type="EMBL" id="BJFL01000068">
    <property type="protein sequence ID" value="GDY33931.1"/>
    <property type="molecule type" value="Genomic_DNA"/>
</dbReference>
<dbReference type="Pfam" id="PF01243">
    <property type="entry name" value="PNPOx_N"/>
    <property type="match status" value="1"/>
</dbReference>
<dbReference type="InterPro" id="IPR012349">
    <property type="entry name" value="Split_barrel_FMN-bd"/>
</dbReference>
<keyword evidence="4" id="KW-1185">Reference proteome</keyword>
<dbReference type="PANTHER" id="PTHR35176:SF6">
    <property type="entry name" value="HEME OXYGENASE HI_0854-RELATED"/>
    <property type="match status" value="1"/>
</dbReference>
<dbReference type="GO" id="GO:0016627">
    <property type="term" value="F:oxidoreductase activity, acting on the CH-CH group of donors"/>
    <property type="evidence" value="ECO:0007669"/>
    <property type="project" value="TreeGrafter"/>
</dbReference>
<accession>A0A4D4JB89</accession>
<evidence type="ECO:0000313" key="4">
    <source>
        <dbReference type="Proteomes" id="UP000298860"/>
    </source>
</evidence>
<dbReference type="GO" id="GO:0070967">
    <property type="term" value="F:coenzyme F420 binding"/>
    <property type="evidence" value="ECO:0007669"/>
    <property type="project" value="TreeGrafter"/>
</dbReference>
<dbReference type="SUPFAM" id="SSF50475">
    <property type="entry name" value="FMN-binding split barrel"/>
    <property type="match status" value="1"/>
</dbReference>
<dbReference type="AlphaFoldDB" id="A0A4D4JB89"/>
<dbReference type="PANTHER" id="PTHR35176">
    <property type="entry name" value="HEME OXYGENASE HI_0854-RELATED"/>
    <property type="match status" value="1"/>
</dbReference>
<dbReference type="GO" id="GO:0005829">
    <property type="term" value="C:cytosol"/>
    <property type="evidence" value="ECO:0007669"/>
    <property type="project" value="TreeGrafter"/>
</dbReference>